<evidence type="ECO:0000313" key="2">
    <source>
        <dbReference type="EMBL" id="VEN57543.1"/>
    </source>
</evidence>
<dbReference type="EMBL" id="CAACVG010011183">
    <property type="protein sequence ID" value="VEN57543.1"/>
    <property type="molecule type" value="Genomic_DNA"/>
</dbReference>
<evidence type="ECO:0000256" key="1">
    <source>
        <dbReference type="SAM" id="MobiDB-lite"/>
    </source>
</evidence>
<reference evidence="2 3" key="1">
    <citation type="submission" date="2019-01" db="EMBL/GenBank/DDBJ databases">
        <authorList>
            <person name="Sayadi A."/>
        </authorList>
    </citation>
    <scope>NUCLEOTIDE SEQUENCE [LARGE SCALE GENOMIC DNA]</scope>
</reference>
<keyword evidence="3" id="KW-1185">Reference proteome</keyword>
<gene>
    <name evidence="2" type="ORF">CALMAC_LOCUS16144</name>
</gene>
<accession>A0A653DC11</accession>
<organism evidence="2 3">
    <name type="scientific">Callosobruchus maculatus</name>
    <name type="common">Southern cowpea weevil</name>
    <name type="synonym">Pulse bruchid</name>
    <dbReference type="NCBI Taxonomy" id="64391"/>
    <lineage>
        <taxon>Eukaryota</taxon>
        <taxon>Metazoa</taxon>
        <taxon>Ecdysozoa</taxon>
        <taxon>Arthropoda</taxon>
        <taxon>Hexapoda</taxon>
        <taxon>Insecta</taxon>
        <taxon>Pterygota</taxon>
        <taxon>Neoptera</taxon>
        <taxon>Endopterygota</taxon>
        <taxon>Coleoptera</taxon>
        <taxon>Polyphaga</taxon>
        <taxon>Cucujiformia</taxon>
        <taxon>Chrysomeloidea</taxon>
        <taxon>Chrysomelidae</taxon>
        <taxon>Bruchinae</taxon>
        <taxon>Bruchini</taxon>
        <taxon>Callosobruchus</taxon>
    </lineage>
</organism>
<dbReference type="Proteomes" id="UP000410492">
    <property type="component" value="Unassembled WGS sequence"/>
</dbReference>
<name>A0A653DC11_CALMS</name>
<dbReference type="OrthoDB" id="567237at2759"/>
<dbReference type="AlphaFoldDB" id="A0A653DC11"/>
<protein>
    <submittedName>
        <fullName evidence="2">Uncharacterized protein</fullName>
    </submittedName>
</protein>
<evidence type="ECO:0000313" key="3">
    <source>
        <dbReference type="Proteomes" id="UP000410492"/>
    </source>
</evidence>
<feature type="region of interest" description="Disordered" evidence="1">
    <location>
        <begin position="27"/>
        <end position="46"/>
    </location>
</feature>
<proteinExistence type="predicted"/>
<sequence length="95" mass="10987">MACETAEVKEKMESLLASFRREKLKGRKTVGTGKGRQEDEEEIEETDISAVVGPEIDTLELQQKAQKKLMILHKRESYLLGIKSQYQKSRKQYLK</sequence>